<dbReference type="Proteomes" id="UP000316759">
    <property type="component" value="Unassembled WGS sequence"/>
</dbReference>
<keyword evidence="2" id="KW-1185">Reference proteome</keyword>
<dbReference type="OrthoDB" id="1690618at2759"/>
<dbReference type="AlphaFoldDB" id="A0A504Z9L0"/>
<proteinExistence type="predicted"/>
<dbReference type="EMBL" id="SUNJ01002509">
    <property type="protein sequence ID" value="TPP65920.1"/>
    <property type="molecule type" value="Genomic_DNA"/>
</dbReference>
<evidence type="ECO:0000313" key="2">
    <source>
        <dbReference type="Proteomes" id="UP000316759"/>
    </source>
</evidence>
<gene>
    <name evidence="1" type="ORF">FGIG_08079</name>
</gene>
<name>A0A504Z9L0_FASGI</name>
<organism evidence="1 2">
    <name type="scientific">Fasciola gigantica</name>
    <name type="common">Giant liver fluke</name>
    <dbReference type="NCBI Taxonomy" id="46835"/>
    <lineage>
        <taxon>Eukaryota</taxon>
        <taxon>Metazoa</taxon>
        <taxon>Spiralia</taxon>
        <taxon>Lophotrochozoa</taxon>
        <taxon>Platyhelminthes</taxon>
        <taxon>Trematoda</taxon>
        <taxon>Digenea</taxon>
        <taxon>Plagiorchiida</taxon>
        <taxon>Echinostomata</taxon>
        <taxon>Echinostomatoidea</taxon>
        <taxon>Fasciolidae</taxon>
        <taxon>Fasciola</taxon>
    </lineage>
</organism>
<reference evidence="1 2" key="1">
    <citation type="submission" date="2019-04" db="EMBL/GenBank/DDBJ databases">
        <title>Annotation for the trematode Fasciola gigantica.</title>
        <authorList>
            <person name="Choi Y.-J."/>
        </authorList>
    </citation>
    <scope>NUCLEOTIDE SEQUENCE [LARGE SCALE GENOMIC DNA]</scope>
    <source>
        <strain evidence="1">Uganda_cow_1</strain>
    </source>
</reference>
<comment type="caution">
    <text evidence="1">The sequence shown here is derived from an EMBL/GenBank/DDBJ whole genome shotgun (WGS) entry which is preliminary data.</text>
</comment>
<evidence type="ECO:0000313" key="1">
    <source>
        <dbReference type="EMBL" id="TPP65920.1"/>
    </source>
</evidence>
<accession>A0A504Z9L0</accession>
<protein>
    <submittedName>
        <fullName evidence="1">Uncharacterized protein</fullName>
    </submittedName>
</protein>
<sequence>MPVCCFQTVGKLLPLIYQSTRTRRICYGKKKPSSRLRRKSRSPPNLALLLIIRCRCDTQKEANAKAFVSFTSTVRETDAVKNVIITNEIEGESLSSQFHQALTKPEFFVFVWNICDL</sequence>